<evidence type="ECO:0000313" key="3">
    <source>
        <dbReference type="Proteomes" id="UP000634136"/>
    </source>
</evidence>
<dbReference type="Proteomes" id="UP000634136">
    <property type="component" value="Unassembled WGS sequence"/>
</dbReference>
<proteinExistence type="predicted"/>
<feature type="compositionally biased region" description="Low complexity" evidence="1">
    <location>
        <begin position="8"/>
        <end position="17"/>
    </location>
</feature>
<dbReference type="AlphaFoldDB" id="A0A834TVI4"/>
<protein>
    <submittedName>
        <fullName evidence="2">Uncharacterized protein</fullName>
    </submittedName>
</protein>
<accession>A0A834TVI4</accession>
<gene>
    <name evidence="2" type="ORF">G2W53_020207</name>
</gene>
<feature type="region of interest" description="Disordered" evidence="1">
    <location>
        <begin position="1"/>
        <end position="24"/>
    </location>
</feature>
<evidence type="ECO:0000313" key="2">
    <source>
        <dbReference type="EMBL" id="KAF7829043.1"/>
    </source>
</evidence>
<comment type="caution">
    <text evidence="2">The sequence shown here is derived from an EMBL/GenBank/DDBJ whole genome shotgun (WGS) entry which is preliminary data.</text>
</comment>
<name>A0A834TVI4_9FABA</name>
<keyword evidence="3" id="KW-1185">Reference proteome</keyword>
<organism evidence="2 3">
    <name type="scientific">Senna tora</name>
    <dbReference type="NCBI Taxonomy" id="362788"/>
    <lineage>
        <taxon>Eukaryota</taxon>
        <taxon>Viridiplantae</taxon>
        <taxon>Streptophyta</taxon>
        <taxon>Embryophyta</taxon>
        <taxon>Tracheophyta</taxon>
        <taxon>Spermatophyta</taxon>
        <taxon>Magnoliopsida</taxon>
        <taxon>eudicotyledons</taxon>
        <taxon>Gunneridae</taxon>
        <taxon>Pentapetalae</taxon>
        <taxon>rosids</taxon>
        <taxon>fabids</taxon>
        <taxon>Fabales</taxon>
        <taxon>Fabaceae</taxon>
        <taxon>Caesalpinioideae</taxon>
        <taxon>Cassia clade</taxon>
        <taxon>Senna</taxon>
    </lineage>
</organism>
<dbReference type="EMBL" id="JAAIUW010000006">
    <property type="protein sequence ID" value="KAF7829043.1"/>
    <property type="molecule type" value="Genomic_DNA"/>
</dbReference>
<reference evidence="2" key="1">
    <citation type="submission" date="2020-09" db="EMBL/GenBank/DDBJ databases">
        <title>Genome-Enabled Discovery of Anthraquinone Biosynthesis in Senna tora.</title>
        <authorList>
            <person name="Kang S.-H."/>
            <person name="Pandey R.P."/>
            <person name="Lee C.-M."/>
            <person name="Sim J.-S."/>
            <person name="Jeong J.-T."/>
            <person name="Choi B.-S."/>
            <person name="Jung M."/>
            <person name="Ginzburg D."/>
            <person name="Zhao K."/>
            <person name="Won S.Y."/>
            <person name="Oh T.-J."/>
            <person name="Yu Y."/>
            <person name="Kim N.-H."/>
            <person name="Lee O.R."/>
            <person name="Lee T.-H."/>
            <person name="Bashyal P."/>
            <person name="Kim T.-S."/>
            <person name="Lee W.-H."/>
            <person name="Kawkins C."/>
            <person name="Kim C.-K."/>
            <person name="Kim J.S."/>
            <person name="Ahn B.O."/>
            <person name="Rhee S.Y."/>
            <person name="Sohng J.K."/>
        </authorList>
    </citation>
    <scope>NUCLEOTIDE SEQUENCE</scope>
    <source>
        <tissue evidence="2">Leaf</tissue>
    </source>
</reference>
<evidence type="ECO:0000256" key="1">
    <source>
        <dbReference type="SAM" id="MobiDB-lite"/>
    </source>
</evidence>
<sequence length="24" mass="2631">MREKKSEGGSSEQEPQPTASEIPK</sequence>